<dbReference type="Gene3D" id="2.40.10.10">
    <property type="entry name" value="Trypsin-like serine proteases"/>
    <property type="match status" value="2"/>
</dbReference>
<dbReference type="EMBL" id="LAZR01000864">
    <property type="protein sequence ID" value="KKN55979.1"/>
    <property type="molecule type" value="Genomic_DNA"/>
</dbReference>
<name>A0A0F9RMK5_9ZZZZ</name>
<dbReference type="InterPro" id="IPR043504">
    <property type="entry name" value="Peptidase_S1_PA_chymotrypsin"/>
</dbReference>
<dbReference type="AlphaFoldDB" id="A0A0F9RMK5"/>
<dbReference type="InterPro" id="IPR009003">
    <property type="entry name" value="Peptidase_S1_PA"/>
</dbReference>
<evidence type="ECO:0008006" key="2">
    <source>
        <dbReference type="Google" id="ProtNLM"/>
    </source>
</evidence>
<organism evidence="1">
    <name type="scientific">marine sediment metagenome</name>
    <dbReference type="NCBI Taxonomy" id="412755"/>
    <lineage>
        <taxon>unclassified sequences</taxon>
        <taxon>metagenomes</taxon>
        <taxon>ecological metagenomes</taxon>
    </lineage>
</organism>
<sequence>MTNQLLKLGHIPPSEDSSGFNAVIFTDAEGLDWSIGTGFSINSDGDILTAKHVINNADVVIVALKDGNVKRVDNIIVTDYSDVALLKVNSGLPPVKFIENGVSDLGTDIGFIGFPLGPNTRTSTKGSISAVIPYRYEGDNSDTIVYIINSFVNKGNSGGPVFSLKTGEVVGIMNALSEEMNGIAISTALNKNALSPVIY</sequence>
<proteinExistence type="predicted"/>
<comment type="caution">
    <text evidence="1">The sequence shown here is derived from an EMBL/GenBank/DDBJ whole genome shotgun (WGS) entry which is preliminary data.</text>
</comment>
<gene>
    <name evidence="1" type="ORF">LCGC14_0577210</name>
</gene>
<dbReference type="PANTHER" id="PTHR43019">
    <property type="entry name" value="SERINE ENDOPROTEASE DEGS"/>
    <property type="match status" value="1"/>
</dbReference>
<dbReference type="Pfam" id="PF13365">
    <property type="entry name" value="Trypsin_2"/>
    <property type="match status" value="1"/>
</dbReference>
<protein>
    <recommendedName>
        <fullName evidence="2">Serine protease</fullName>
    </recommendedName>
</protein>
<reference evidence="1" key="1">
    <citation type="journal article" date="2015" name="Nature">
        <title>Complex archaea that bridge the gap between prokaryotes and eukaryotes.</title>
        <authorList>
            <person name="Spang A."/>
            <person name="Saw J.H."/>
            <person name="Jorgensen S.L."/>
            <person name="Zaremba-Niedzwiedzka K."/>
            <person name="Martijn J."/>
            <person name="Lind A.E."/>
            <person name="van Eijk R."/>
            <person name="Schleper C."/>
            <person name="Guy L."/>
            <person name="Ettema T.J."/>
        </authorList>
    </citation>
    <scope>NUCLEOTIDE SEQUENCE</scope>
</reference>
<dbReference type="SUPFAM" id="SSF50494">
    <property type="entry name" value="Trypsin-like serine proteases"/>
    <property type="match status" value="1"/>
</dbReference>
<evidence type="ECO:0000313" key="1">
    <source>
        <dbReference type="EMBL" id="KKN55979.1"/>
    </source>
</evidence>
<accession>A0A0F9RMK5</accession>